<dbReference type="PANTHER" id="PTHR32194:SF0">
    <property type="entry name" value="ATP-DEPENDENT PROTEASE SUBUNIT HSLV"/>
    <property type="match status" value="1"/>
</dbReference>
<dbReference type="Gene3D" id="3.60.20.10">
    <property type="entry name" value="Glutamine Phosphoribosylpyrophosphate, subunit 1, domain 1"/>
    <property type="match status" value="1"/>
</dbReference>
<dbReference type="Pfam" id="PF00227">
    <property type="entry name" value="Proteasome"/>
    <property type="match status" value="1"/>
</dbReference>
<dbReference type="InterPro" id="IPR001353">
    <property type="entry name" value="Proteasome_sua/b"/>
</dbReference>
<dbReference type="Proteomes" id="UP000507222">
    <property type="component" value="Unassembled WGS sequence"/>
</dbReference>
<dbReference type="SUPFAM" id="SSF56235">
    <property type="entry name" value="N-terminal nucleophile aminohydrolases (Ntn hydrolases)"/>
    <property type="match status" value="1"/>
</dbReference>
<sequence length="248" mass="28495">MQGKGRGATNLVVICDDTILVGVNTRVTCGQRKGFILDEKAKKSFTISDNILAVIAGDNSLCTEMLTYVKERLKYPVEIHREPYAGIRLAALEAWRYCNFVTKFDGRALIVGWEKKDESYHPLTYLVSTSELIEKSTPYEALVNGSGGQHAYFYYEVYKKGNNREEIFELMKRALLFAAIFDENIGGIIRVVKLKPLGYYELYHQSVLNVLFYHYNDFATPLSNSLFSVWYNSDYEYTHELSVFIKHL</sequence>
<dbReference type="GO" id="GO:0005737">
    <property type="term" value="C:cytoplasm"/>
    <property type="evidence" value="ECO:0007669"/>
    <property type="project" value="TreeGrafter"/>
</dbReference>
<keyword evidence="1" id="KW-0963">Cytoplasm</keyword>
<protein>
    <recommendedName>
        <fullName evidence="6">Proteasome subunit beta</fullName>
    </recommendedName>
</protein>
<accession>A0A6J5UIX5</accession>
<evidence type="ECO:0000256" key="2">
    <source>
        <dbReference type="ARBA" id="ARBA00022670"/>
    </source>
</evidence>
<evidence type="ECO:0000313" key="4">
    <source>
        <dbReference type="EMBL" id="CAB4276041.1"/>
    </source>
</evidence>
<dbReference type="PANTHER" id="PTHR32194">
    <property type="entry name" value="METALLOPROTEASE TLDD"/>
    <property type="match status" value="1"/>
</dbReference>
<evidence type="ECO:0000256" key="3">
    <source>
        <dbReference type="ARBA" id="ARBA00022801"/>
    </source>
</evidence>
<dbReference type="InterPro" id="IPR029055">
    <property type="entry name" value="Ntn_hydrolases_N"/>
</dbReference>
<dbReference type="GO" id="GO:0008233">
    <property type="term" value="F:peptidase activity"/>
    <property type="evidence" value="ECO:0007669"/>
    <property type="project" value="UniProtKB-KW"/>
</dbReference>
<dbReference type="GO" id="GO:0005839">
    <property type="term" value="C:proteasome core complex"/>
    <property type="evidence" value="ECO:0007669"/>
    <property type="project" value="InterPro"/>
</dbReference>
<dbReference type="GO" id="GO:0051603">
    <property type="term" value="P:proteolysis involved in protein catabolic process"/>
    <property type="evidence" value="ECO:0007669"/>
    <property type="project" value="InterPro"/>
</dbReference>
<dbReference type="AlphaFoldDB" id="A0A6J5UIX5"/>
<dbReference type="EMBL" id="CAEKDK010000004">
    <property type="protein sequence ID" value="CAB4276041.1"/>
    <property type="molecule type" value="Genomic_DNA"/>
</dbReference>
<dbReference type="InterPro" id="IPR023333">
    <property type="entry name" value="Proteasome_suB-type"/>
</dbReference>
<evidence type="ECO:0000313" key="5">
    <source>
        <dbReference type="Proteomes" id="UP000507222"/>
    </source>
</evidence>
<proteinExistence type="predicted"/>
<evidence type="ECO:0008006" key="6">
    <source>
        <dbReference type="Google" id="ProtNLM"/>
    </source>
</evidence>
<gene>
    <name evidence="4" type="ORF">CURHAP_LOCUS25042</name>
</gene>
<keyword evidence="3" id="KW-0378">Hydrolase</keyword>
<reference evidence="4 5" key="1">
    <citation type="submission" date="2020-05" db="EMBL/GenBank/DDBJ databases">
        <authorList>
            <person name="Campoy J."/>
            <person name="Schneeberger K."/>
            <person name="Spophaly S."/>
        </authorList>
    </citation>
    <scope>NUCLEOTIDE SEQUENCE [LARGE SCALE GENOMIC DNA]</scope>
    <source>
        <strain evidence="4">PruArmRojPasFocal</strain>
    </source>
</reference>
<evidence type="ECO:0000256" key="1">
    <source>
        <dbReference type="ARBA" id="ARBA00022490"/>
    </source>
</evidence>
<name>A0A6J5UIX5_PRUAR</name>
<organism evidence="4 5">
    <name type="scientific">Prunus armeniaca</name>
    <name type="common">Apricot</name>
    <name type="synonym">Armeniaca vulgaris</name>
    <dbReference type="NCBI Taxonomy" id="36596"/>
    <lineage>
        <taxon>Eukaryota</taxon>
        <taxon>Viridiplantae</taxon>
        <taxon>Streptophyta</taxon>
        <taxon>Embryophyta</taxon>
        <taxon>Tracheophyta</taxon>
        <taxon>Spermatophyta</taxon>
        <taxon>Magnoliopsida</taxon>
        <taxon>eudicotyledons</taxon>
        <taxon>Gunneridae</taxon>
        <taxon>Pentapetalae</taxon>
        <taxon>rosids</taxon>
        <taxon>fabids</taxon>
        <taxon>Rosales</taxon>
        <taxon>Rosaceae</taxon>
        <taxon>Amygdaloideae</taxon>
        <taxon>Amygdaleae</taxon>
        <taxon>Prunus</taxon>
    </lineage>
</organism>
<keyword evidence="2" id="KW-0645">Protease</keyword>